<dbReference type="EMBL" id="BART01041267">
    <property type="protein sequence ID" value="GAH24454.1"/>
    <property type="molecule type" value="Genomic_DNA"/>
</dbReference>
<proteinExistence type="predicted"/>
<protein>
    <submittedName>
        <fullName evidence="1">Uncharacterized protein</fullName>
    </submittedName>
</protein>
<accession>X1F527</accession>
<evidence type="ECO:0000313" key="1">
    <source>
        <dbReference type="EMBL" id="GAH24454.1"/>
    </source>
</evidence>
<comment type="caution">
    <text evidence="1">The sequence shown here is derived from an EMBL/GenBank/DDBJ whole genome shotgun (WGS) entry which is preliminary data.</text>
</comment>
<name>X1F527_9ZZZZ</name>
<sequence length="53" mass="5871">MSSIGGVWISTGIAQSIEECGPINLFISIVHLKPNYSQWALPVEIQTPRMEDI</sequence>
<organism evidence="1">
    <name type="scientific">marine sediment metagenome</name>
    <dbReference type="NCBI Taxonomy" id="412755"/>
    <lineage>
        <taxon>unclassified sequences</taxon>
        <taxon>metagenomes</taxon>
        <taxon>ecological metagenomes</taxon>
    </lineage>
</organism>
<feature type="non-terminal residue" evidence="1">
    <location>
        <position position="53"/>
    </location>
</feature>
<gene>
    <name evidence="1" type="ORF">S01H4_66542</name>
</gene>
<dbReference type="AlphaFoldDB" id="X1F527"/>
<reference evidence="1" key="1">
    <citation type="journal article" date="2014" name="Front. Microbiol.">
        <title>High frequency of phylogenetically diverse reductive dehalogenase-homologous genes in deep subseafloor sedimentary metagenomes.</title>
        <authorList>
            <person name="Kawai M."/>
            <person name="Futagami T."/>
            <person name="Toyoda A."/>
            <person name="Takaki Y."/>
            <person name="Nishi S."/>
            <person name="Hori S."/>
            <person name="Arai W."/>
            <person name="Tsubouchi T."/>
            <person name="Morono Y."/>
            <person name="Uchiyama I."/>
            <person name="Ito T."/>
            <person name="Fujiyama A."/>
            <person name="Inagaki F."/>
            <person name="Takami H."/>
        </authorList>
    </citation>
    <scope>NUCLEOTIDE SEQUENCE</scope>
    <source>
        <strain evidence="1">Expedition CK06-06</strain>
    </source>
</reference>